<dbReference type="PANTHER" id="PTHR31088">
    <property type="entry name" value="MEMBRANE-ASSOCIATED PROTEIN VIPP1, CHLOROPLASTIC"/>
    <property type="match status" value="1"/>
</dbReference>
<dbReference type="EMBL" id="BJCF01000104">
    <property type="protein sequence ID" value="GCL44310.1"/>
    <property type="molecule type" value="Genomic_DNA"/>
</dbReference>
<gene>
    <name evidence="4" type="ORF">NIES80_40370</name>
</gene>
<comment type="similarity">
    <text evidence="1">Belongs to the PspA/Vipp/IM30 family.</text>
</comment>
<evidence type="ECO:0000313" key="5">
    <source>
        <dbReference type="Proteomes" id="UP000299367"/>
    </source>
</evidence>
<proteinExistence type="inferred from homology"/>
<evidence type="ECO:0000313" key="4">
    <source>
        <dbReference type="EMBL" id="GCL44310.1"/>
    </source>
</evidence>
<dbReference type="Pfam" id="PF04012">
    <property type="entry name" value="PspA_IM30"/>
    <property type="match status" value="1"/>
</dbReference>
<feature type="compositionally biased region" description="Low complexity" evidence="3">
    <location>
        <begin position="250"/>
        <end position="263"/>
    </location>
</feature>
<dbReference type="InterPro" id="IPR007157">
    <property type="entry name" value="PspA_VIPP1"/>
</dbReference>
<reference evidence="5" key="1">
    <citation type="submission" date="2019-02" db="EMBL/GenBank/DDBJ databases">
        <title>Draft genome sequence of Dolichospermum planctonicum NIES-80.</title>
        <authorList>
            <person name="Yamaguchi H."/>
            <person name="Suzuki S."/>
            <person name="Kawachi M."/>
        </authorList>
    </citation>
    <scope>NUCLEOTIDE SEQUENCE [LARGE SCALE GENOMIC DNA]</scope>
    <source>
        <strain evidence="5">NIES-80</strain>
    </source>
</reference>
<comment type="caution">
    <text evidence="4">The sequence shown here is derived from an EMBL/GenBank/DDBJ whole genome shotgun (WGS) entry which is preliminary data.</text>
</comment>
<sequence length="269" mass="30546">MQHNPEISGISTKNQSYSPVNGQGKTNMEVIKRILRLIRADFNSLVSNSEDPEKILEKTFMEMQDNLVQLRQSVAQAIATQKRTERQAAAAVSQSEEWYRRAQLSLQQGNESLAREALTKRKFYQETATTLISQIDQQKDVVTKLKQDMRTLELKLAEVKTKKDMYIARARSAEASYRLQEMLSGVSHQSGLSALERMEEKILQIEARSEVINQLGGNDLEKKFASLDSHNHIDTELAAMKNYILNQGENPQPDHNLPNLPNLPKTPEP</sequence>
<organism evidence="4 5">
    <name type="scientific">Dolichospermum planctonicum</name>
    <dbReference type="NCBI Taxonomy" id="136072"/>
    <lineage>
        <taxon>Bacteria</taxon>
        <taxon>Bacillati</taxon>
        <taxon>Cyanobacteriota</taxon>
        <taxon>Cyanophyceae</taxon>
        <taxon>Nostocales</taxon>
        <taxon>Aphanizomenonaceae</taxon>
        <taxon>Dolichospermum</taxon>
    </lineage>
</organism>
<dbReference type="Proteomes" id="UP000299367">
    <property type="component" value="Unassembled WGS sequence"/>
</dbReference>
<evidence type="ECO:0000256" key="2">
    <source>
        <dbReference type="SAM" id="Coils"/>
    </source>
</evidence>
<keyword evidence="2" id="KW-0175">Coiled coil</keyword>
<feature type="region of interest" description="Disordered" evidence="3">
    <location>
        <begin position="244"/>
        <end position="269"/>
    </location>
</feature>
<feature type="coiled-coil region" evidence="2">
    <location>
        <begin position="135"/>
        <end position="162"/>
    </location>
</feature>
<protein>
    <submittedName>
        <fullName evidence="4">Phage shock protein A, PspA</fullName>
    </submittedName>
</protein>
<dbReference type="PANTHER" id="PTHR31088:SF6">
    <property type="entry name" value="PHAGE SHOCK PROTEIN A"/>
    <property type="match status" value="1"/>
</dbReference>
<feature type="region of interest" description="Disordered" evidence="3">
    <location>
        <begin position="1"/>
        <end position="23"/>
    </location>
</feature>
<evidence type="ECO:0000256" key="3">
    <source>
        <dbReference type="SAM" id="MobiDB-lite"/>
    </source>
</evidence>
<dbReference type="AlphaFoldDB" id="A0A480AGX5"/>
<accession>A0A480AGX5</accession>
<name>A0A480AGX5_9CYAN</name>
<evidence type="ECO:0000256" key="1">
    <source>
        <dbReference type="ARBA" id="ARBA00043985"/>
    </source>
</evidence>